<name>A0A8H6KI35_9PEZI</name>
<evidence type="ECO:0000313" key="3">
    <source>
        <dbReference type="Proteomes" id="UP000654918"/>
    </source>
</evidence>
<dbReference type="Proteomes" id="UP000654918">
    <property type="component" value="Unassembled WGS sequence"/>
</dbReference>
<dbReference type="AlphaFoldDB" id="A0A8H6KI35"/>
<dbReference type="EMBL" id="WIGO01000076">
    <property type="protein sequence ID" value="KAF6831877.1"/>
    <property type="molecule type" value="Genomic_DNA"/>
</dbReference>
<feature type="region of interest" description="Disordered" evidence="1">
    <location>
        <begin position="1"/>
        <end position="23"/>
    </location>
</feature>
<comment type="caution">
    <text evidence="2">The sequence shown here is derived from an EMBL/GenBank/DDBJ whole genome shotgun (WGS) entry which is preliminary data.</text>
</comment>
<proteinExistence type="predicted"/>
<gene>
    <name evidence="2" type="ORF">CPLU01_06526</name>
</gene>
<organism evidence="2 3">
    <name type="scientific">Colletotrichum plurivorum</name>
    <dbReference type="NCBI Taxonomy" id="2175906"/>
    <lineage>
        <taxon>Eukaryota</taxon>
        <taxon>Fungi</taxon>
        <taxon>Dikarya</taxon>
        <taxon>Ascomycota</taxon>
        <taxon>Pezizomycotina</taxon>
        <taxon>Sordariomycetes</taxon>
        <taxon>Hypocreomycetidae</taxon>
        <taxon>Glomerellales</taxon>
        <taxon>Glomerellaceae</taxon>
        <taxon>Colletotrichum</taxon>
        <taxon>Colletotrichum orchidearum species complex</taxon>
    </lineage>
</organism>
<protein>
    <submittedName>
        <fullName evidence="2">Uncharacterized protein</fullName>
    </submittedName>
</protein>
<feature type="non-terminal residue" evidence="2">
    <location>
        <position position="1"/>
    </location>
</feature>
<reference evidence="2" key="1">
    <citation type="journal article" date="2020" name="Phytopathology">
        <title>Genome Sequence Resources of Colletotrichum truncatum, C. plurivorum, C. musicola, and C. sojae: Four Species Pathogenic to Soybean (Glycine max).</title>
        <authorList>
            <person name="Rogerio F."/>
            <person name="Boufleur T.R."/>
            <person name="Ciampi-Guillardi M."/>
            <person name="Sukno S.A."/>
            <person name="Thon M.R."/>
            <person name="Massola Junior N.S."/>
            <person name="Baroncelli R."/>
        </authorList>
    </citation>
    <scope>NUCLEOTIDE SEQUENCE</scope>
    <source>
        <strain evidence="2">LFN00145</strain>
    </source>
</reference>
<accession>A0A8H6KI35</accession>
<sequence length="92" mass="10127">LGEASAGLLHALTPEGSGRQDDDRRRVVGVLLDTGKIPDDACTTMSNITSRSLRDLLGQRSRTRVSATSELLRRKMRFARCGQGRADRSLSW</sequence>
<evidence type="ECO:0000256" key="1">
    <source>
        <dbReference type="SAM" id="MobiDB-lite"/>
    </source>
</evidence>
<keyword evidence="3" id="KW-1185">Reference proteome</keyword>
<evidence type="ECO:0000313" key="2">
    <source>
        <dbReference type="EMBL" id="KAF6831877.1"/>
    </source>
</evidence>